<evidence type="ECO:0000256" key="3">
    <source>
        <dbReference type="SAM" id="MobiDB-lite"/>
    </source>
</evidence>
<sequence length="761" mass="86488">MSSSNSKDGSVPSQNDPAQPFTIQEIIQSLSKLLNRLSEERDKILNGTKEKVTTDSPDQGDGKKDRDDENKKEGDQMDMHNQLDKVCKELKYVIGEFNKLKDFKDNLSGLLKTLKDNVDDILADLSHASTESVKKLIERNLRVLRSNITKVKVQIPLQRRVSSGSEARGYLQTRAVGKELGSLPNPYEAHEIFESGSFLKEFRDHYRDLAKRDKLCLLCFAIFPENAEVKKRLLRFWWDGEMLTPSPVSGTGERSTPSPNSDAGESSTPSPDSHTKCFVNKTLDKFVKMGFIEPVTKRSRSQTTSYKMHPIIRSFIVKRAKEANFFDYDLKGEPTMEISESKKSCLVKSENTSWFSKNPLSKPDPTGEKLRQEKEKIMKNLEVLQTLFNVSKQFPDLPEELFSKMRNIGVLYLGRWESTAEHHIEVENTNFLTGLKNLKKLRFFSLQGISGISKLENFLCQLNKLRILDLRACHNLEELPKGIGSLKKLIYLDLSECYLLDKIPKQLSQLSQLEVLKGFVISKNSSCTLGSLTALPNLKKLSINVNDKDFSIKKEEANFLKFEALEKLKIAWGAMERGAKRTSGNEVNNETKATRRDKGEKKGNGNPKSNADKSTDRKKQESEASKSRAVMKVQNLKIQWGACGKGSPTKPDNKKDATSQKLVKLDLECFPERELPTWLDPEKLTSLKRLYIRGGALSNLGANEKKWEVESLRLKYLTNIKINWKELQKQFPKLNHLEKVQCPQITFCPCDASGVWKLKQP</sequence>
<dbReference type="GO" id="GO:0006952">
    <property type="term" value="P:defense response"/>
    <property type="evidence" value="ECO:0007669"/>
    <property type="project" value="UniProtKB-KW"/>
</dbReference>
<evidence type="ECO:0000313" key="6">
    <source>
        <dbReference type="RefSeq" id="XP_022738026.1"/>
    </source>
</evidence>
<evidence type="ECO:0000259" key="4">
    <source>
        <dbReference type="Pfam" id="PF23598"/>
    </source>
</evidence>
<feature type="region of interest" description="Disordered" evidence="3">
    <location>
        <begin position="579"/>
        <end position="629"/>
    </location>
</feature>
<feature type="region of interest" description="Disordered" evidence="3">
    <location>
        <begin position="43"/>
        <end position="80"/>
    </location>
</feature>
<keyword evidence="5" id="KW-1185">Reference proteome</keyword>
<feature type="compositionally biased region" description="Polar residues" evidence="3">
    <location>
        <begin position="582"/>
        <end position="591"/>
    </location>
</feature>
<feature type="compositionally biased region" description="Polar residues" evidence="3">
    <location>
        <begin position="247"/>
        <end position="272"/>
    </location>
</feature>
<name>A0A6P5YD87_DURZI</name>
<dbReference type="PANTHER" id="PTHR47186:SF54">
    <property type="entry name" value="DISEASE RESISTANCE RPP13-LIKE PROTEIN 4"/>
    <property type="match status" value="1"/>
</dbReference>
<dbReference type="GeneID" id="111290809"/>
<dbReference type="InterPro" id="IPR032675">
    <property type="entry name" value="LRR_dom_sf"/>
</dbReference>
<organism evidence="5 6">
    <name type="scientific">Durio zibethinus</name>
    <name type="common">Durian</name>
    <dbReference type="NCBI Taxonomy" id="66656"/>
    <lineage>
        <taxon>Eukaryota</taxon>
        <taxon>Viridiplantae</taxon>
        <taxon>Streptophyta</taxon>
        <taxon>Embryophyta</taxon>
        <taxon>Tracheophyta</taxon>
        <taxon>Spermatophyta</taxon>
        <taxon>Magnoliopsida</taxon>
        <taxon>eudicotyledons</taxon>
        <taxon>Gunneridae</taxon>
        <taxon>Pentapetalae</taxon>
        <taxon>rosids</taxon>
        <taxon>malvids</taxon>
        <taxon>Malvales</taxon>
        <taxon>Malvaceae</taxon>
        <taxon>Helicteroideae</taxon>
        <taxon>Durio</taxon>
    </lineage>
</organism>
<dbReference type="Pfam" id="PF23598">
    <property type="entry name" value="LRR_14"/>
    <property type="match status" value="1"/>
</dbReference>
<evidence type="ECO:0000313" key="5">
    <source>
        <dbReference type="Proteomes" id="UP000515121"/>
    </source>
</evidence>
<dbReference type="InterPro" id="IPR055414">
    <property type="entry name" value="LRR_R13L4/SHOC2-like"/>
</dbReference>
<reference evidence="6" key="1">
    <citation type="submission" date="2025-08" db="UniProtKB">
        <authorList>
            <consortium name="RefSeq"/>
        </authorList>
    </citation>
    <scope>IDENTIFICATION</scope>
    <source>
        <tissue evidence="6">Fruit stalk</tissue>
    </source>
</reference>
<protein>
    <submittedName>
        <fullName evidence="6">Uncharacterized protein LOC111290809</fullName>
    </submittedName>
</protein>
<feature type="compositionally biased region" description="Basic and acidic residues" evidence="3">
    <location>
        <begin position="60"/>
        <end position="80"/>
    </location>
</feature>
<evidence type="ECO:0000256" key="1">
    <source>
        <dbReference type="ARBA" id="ARBA00022737"/>
    </source>
</evidence>
<feature type="region of interest" description="Disordered" evidence="3">
    <location>
        <begin position="247"/>
        <end position="276"/>
    </location>
</feature>
<dbReference type="OrthoDB" id="1110401at2759"/>
<keyword evidence="1" id="KW-0677">Repeat</keyword>
<dbReference type="PANTHER" id="PTHR47186">
    <property type="entry name" value="LEUCINE-RICH REPEAT-CONTAINING PROTEIN 57"/>
    <property type="match status" value="1"/>
</dbReference>
<dbReference type="KEGG" id="dzi:111290809"/>
<dbReference type="Gene3D" id="3.80.10.10">
    <property type="entry name" value="Ribonuclease Inhibitor"/>
    <property type="match status" value="1"/>
</dbReference>
<feature type="compositionally biased region" description="Basic and acidic residues" evidence="3">
    <location>
        <begin position="592"/>
        <end position="603"/>
    </location>
</feature>
<gene>
    <name evidence="6" type="primary">LOC111290809</name>
</gene>
<dbReference type="Proteomes" id="UP000515121">
    <property type="component" value="Unplaced"/>
</dbReference>
<feature type="domain" description="Disease resistance R13L4/SHOC-2-like LRR" evidence="4">
    <location>
        <begin position="425"/>
        <end position="571"/>
    </location>
</feature>
<feature type="region of interest" description="Disordered" evidence="3">
    <location>
        <begin position="1"/>
        <end position="22"/>
    </location>
</feature>
<feature type="compositionally biased region" description="Basic and acidic residues" evidence="3">
    <location>
        <begin position="610"/>
        <end position="626"/>
    </location>
</feature>
<accession>A0A6P5YD87</accession>
<dbReference type="Gene3D" id="1.10.10.10">
    <property type="entry name" value="Winged helix-like DNA-binding domain superfamily/Winged helix DNA-binding domain"/>
    <property type="match status" value="1"/>
</dbReference>
<keyword evidence="2" id="KW-0611">Plant defense</keyword>
<dbReference type="SUPFAM" id="SSF52058">
    <property type="entry name" value="L domain-like"/>
    <property type="match status" value="1"/>
</dbReference>
<dbReference type="RefSeq" id="XP_022738026.1">
    <property type="nucleotide sequence ID" value="XM_022882291.1"/>
</dbReference>
<feature type="compositionally biased region" description="Basic and acidic residues" evidence="3">
    <location>
        <begin position="43"/>
        <end position="53"/>
    </location>
</feature>
<proteinExistence type="predicted"/>
<dbReference type="InterPro" id="IPR036388">
    <property type="entry name" value="WH-like_DNA-bd_sf"/>
</dbReference>
<dbReference type="AlphaFoldDB" id="A0A6P5YD87"/>
<evidence type="ECO:0000256" key="2">
    <source>
        <dbReference type="ARBA" id="ARBA00022821"/>
    </source>
</evidence>